<keyword evidence="4" id="KW-0410">Iron transport</keyword>
<dbReference type="InterPro" id="IPR023996">
    <property type="entry name" value="TonB-dep_OMP_SusC/RagA"/>
</dbReference>
<dbReference type="InterPro" id="IPR039426">
    <property type="entry name" value="TonB-dep_rcpt-like"/>
</dbReference>
<keyword evidence="3 11" id="KW-1134">Transmembrane beta strand</keyword>
<feature type="signal peptide" evidence="12">
    <location>
        <begin position="1"/>
        <end position="19"/>
    </location>
</feature>
<accession>A0A930HWY1</accession>
<dbReference type="PANTHER" id="PTHR32552">
    <property type="entry name" value="FERRICHROME IRON RECEPTOR-RELATED"/>
    <property type="match status" value="1"/>
</dbReference>
<evidence type="ECO:0000256" key="4">
    <source>
        <dbReference type="ARBA" id="ARBA00022496"/>
    </source>
</evidence>
<organism evidence="14 15">
    <name type="scientific">Prevotella histicola</name>
    <dbReference type="NCBI Taxonomy" id="470565"/>
    <lineage>
        <taxon>Bacteria</taxon>
        <taxon>Pseudomonadati</taxon>
        <taxon>Bacteroidota</taxon>
        <taxon>Bacteroidia</taxon>
        <taxon>Bacteroidales</taxon>
        <taxon>Prevotellaceae</taxon>
        <taxon>Prevotella</taxon>
    </lineage>
</organism>
<dbReference type="SUPFAM" id="SSF49464">
    <property type="entry name" value="Carboxypeptidase regulatory domain-like"/>
    <property type="match status" value="1"/>
</dbReference>
<protein>
    <submittedName>
        <fullName evidence="14">TonB-dependent receptor</fullName>
    </submittedName>
</protein>
<dbReference type="Gene3D" id="2.40.170.20">
    <property type="entry name" value="TonB-dependent receptor, beta-barrel domain"/>
    <property type="match status" value="1"/>
</dbReference>
<evidence type="ECO:0000256" key="2">
    <source>
        <dbReference type="ARBA" id="ARBA00022448"/>
    </source>
</evidence>
<dbReference type="EMBL" id="JABZSQ010000023">
    <property type="protein sequence ID" value="MBF1414411.1"/>
    <property type="molecule type" value="Genomic_DNA"/>
</dbReference>
<keyword evidence="10 11" id="KW-0998">Cell outer membrane</keyword>
<keyword evidence="5 11" id="KW-0812">Transmembrane</keyword>
<dbReference type="GO" id="GO:0006826">
    <property type="term" value="P:iron ion transport"/>
    <property type="evidence" value="ECO:0007669"/>
    <property type="project" value="UniProtKB-KW"/>
</dbReference>
<keyword evidence="8" id="KW-0798">TonB box</keyword>
<evidence type="ECO:0000256" key="1">
    <source>
        <dbReference type="ARBA" id="ARBA00004571"/>
    </source>
</evidence>
<evidence type="ECO:0000256" key="7">
    <source>
        <dbReference type="ARBA" id="ARBA00023065"/>
    </source>
</evidence>
<dbReference type="Proteomes" id="UP000757461">
    <property type="component" value="Unassembled WGS sequence"/>
</dbReference>
<dbReference type="AlphaFoldDB" id="A0A930HWY1"/>
<evidence type="ECO:0000259" key="13">
    <source>
        <dbReference type="Pfam" id="PF07715"/>
    </source>
</evidence>
<dbReference type="InterPro" id="IPR036942">
    <property type="entry name" value="Beta-barrel_TonB_sf"/>
</dbReference>
<evidence type="ECO:0000256" key="10">
    <source>
        <dbReference type="ARBA" id="ARBA00023237"/>
    </source>
</evidence>
<keyword evidence="12" id="KW-0732">Signal</keyword>
<dbReference type="Pfam" id="PF13715">
    <property type="entry name" value="CarbopepD_reg_2"/>
    <property type="match status" value="1"/>
</dbReference>
<dbReference type="NCBIfam" id="TIGR04057">
    <property type="entry name" value="SusC_RagA_signa"/>
    <property type="match status" value="1"/>
</dbReference>
<keyword evidence="14" id="KW-0675">Receptor</keyword>
<evidence type="ECO:0000256" key="11">
    <source>
        <dbReference type="PROSITE-ProRule" id="PRU01360"/>
    </source>
</evidence>
<evidence type="ECO:0000256" key="3">
    <source>
        <dbReference type="ARBA" id="ARBA00022452"/>
    </source>
</evidence>
<dbReference type="PANTHER" id="PTHR32552:SF81">
    <property type="entry name" value="TONB-DEPENDENT OUTER MEMBRANE RECEPTOR"/>
    <property type="match status" value="1"/>
</dbReference>
<dbReference type="NCBIfam" id="TIGR04056">
    <property type="entry name" value="OMP_RagA_SusC"/>
    <property type="match status" value="1"/>
</dbReference>
<keyword evidence="7" id="KW-0406">Ion transport</keyword>
<evidence type="ECO:0000256" key="6">
    <source>
        <dbReference type="ARBA" id="ARBA00023004"/>
    </source>
</evidence>
<dbReference type="Gene3D" id="2.60.40.1120">
    <property type="entry name" value="Carboxypeptidase-like, regulatory domain"/>
    <property type="match status" value="1"/>
</dbReference>
<dbReference type="GO" id="GO:0009279">
    <property type="term" value="C:cell outer membrane"/>
    <property type="evidence" value="ECO:0007669"/>
    <property type="project" value="UniProtKB-SubCell"/>
</dbReference>
<evidence type="ECO:0000256" key="8">
    <source>
        <dbReference type="ARBA" id="ARBA00023077"/>
    </source>
</evidence>
<proteinExistence type="inferred from homology"/>
<dbReference type="InterPro" id="IPR037066">
    <property type="entry name" value="Plug_dom_sf"/>
</dbReference>
<keyword evidence="9 11" id="KW-0472">Membrane</keyword>
<keyword evidence="6" id="KW-0408">Iron</keyword>
<comment type="subcellular location">
    <subcellularLocation>
        <location evidence="1 11">Cell outer membrane</location>
        <topology evidence="1 11">Multi-pass membrane protein</topology>
    </subcellularLocation>
</comment>
<dbReference type="Pfam" id="PF07715">
    <property type="entry name" value="Plug"/>
    <property type="match status" value="1"/>
</dbReference>
<comment type="caution">
    <text evidence="14">The sequence shown here is derived from an EMBL/GenBank/DDBJ whole genome shotgun (WGS) entry which is preliminary data.</text>
</comment>
<feature type="chain" id="PRO_5037002032" evidence="12">
    <location>
        <begin position="20"/>
        <end position="1060"/>
    </location>
</feature>
<gene>
    <name evidence="14" type="ORF">HXN33_02405</name>
</gene>
<evidence type="ECO:0000313" key="14">
    <source>
        <dbReference type="EMBL" id="MBF1414411.1"/>
    </source>
</evidence>
<sequence length="1060" mass="116981">MKRLILISLLVLTAVVSYAQQPFTSKGVVVDETGESVIGATVQVVGDAKNITATDMDGNFTLNNLKPGAKLTVSYVGMKTIVIPARPTMKITMVNENSTLDEVVITAFGEQKRSAFTGSAAIVDSKKIENKQLNNVMSSLKGEAAGVQIVDNSGEPGATPAIRVRGFSSISAGQAPLIIVDGAPYDGGWNNLNPADVASVTVLKDASSTALYGARGANGVIMVTTKHAQAGKAHIAIDMKWGVNSRIKRDYETISDPAKYYELYYKALYNYQVNGLGLTPAQATIAANKQLISSGASGGLGYPIFTVPAGEELIGADGRINPNATLGRVFNYKGKDYMIKPDNWENLGFRNGLRKEYDISLTGGSDKMQYYLSLGYLNNEGIAYYSDFNRITVRAKADYEALDWLKVGTNVNFSRTKYHVIPSTGNGLFYQINNMAPLYPAYIRDGQGNILTDENGPMYDYGAGSVIGYMRPVLPNLNPLQENRLNTNTSKNNMYSFFGYADIMPITGLKITLNGAVTSYDSRGTEATQPFYGYSHTAYPTGFVSRSSDQTYSYNFQQLANYHHEFGHHHMELLLGHEFYRSSYENLFGSKTGMASYFTNQTLAGAIKLDNTGESGNSIYESEGFFFRGQYDYDQKYFGSVSYRRDASSRFDPAHRWGNFYSVGGAWILTKEKFMKPFRWMNMLKLKASFGQQGNDNIGDFHYIDTYSIVNSNGKVGLVLNEKGNPNITWETNNNFNVGFDYEVLNSRIRGSVEYFYKKTTDMLCFVFAPYSAGYSGMYDNIGDMVNQGLEFDLSATLLRTKNINWDVNFNATTYKNKITRLADALKADLVVDGHAGYMNGSRLYAEGLPIYEWYIPRYAGVSSEGKAMWYYNDTDGSLKTTDVYGNADYYACGSPHPDLYGGFGTTLTAYGFDLSVSFSYSLGGKSCDYGYEGMMGVPSGTSTGLAIHKDMLNAWSETNTSSNIPRWQYNDANSSSLSDRFLISGSYLTLQNLNFGYTLPNHLIQRFGLGSIRVYLAADNLYYWSKRKGFDPRGSFSGSSSTATYSPSRTVSGGIKVTF</sequence>
<evidence type="ECO:0000256" key="5">
    <source>
        <dbReference type="ARBA" id="ARBA00022692"/>
    </source>
</evidence>
<dbReference type="InterPro" id="IPR023997">
    <property type="entry name" value="TonB-dep_OMP_SusC/RagA_CS"/>
</dbReference>
<dbReference type="SUPFAM" id="SSF56935">
    <property type="entry name" value="Porins"/>
    <property type="match status" value="1"/>
</dbReference>
<dbReference type="InterPro" id="IPR012910">
    <property type="entry name" value="Plug_dom"/>
</dbReference>
<comment type="similarity">
    <text evidence="11">Belongs to the TonB-dependent receptor family.</text>
</comment>
<keyword evidence="2 11" id="KW-0813">Transport</keyword>
<dbReference type="Gene3D" id="2.170.130.10">
    <property type="entry name" value="TonB-dependent receptor, plug domain"/>
    <property type="match status" value="1"/>
</dbReference>
<feature type="domain" description="TonB-dependent receptor plug" evidence="13">
    <location>
        <begin position="116"/>
        <end position="220"/>
    </location>
</feature>
<evidence type="ECO:0000256" key="9">
    <source>
        <dbReference type="ARBA" id="ARBA00023136"/>
    </source>
</evidence>
<dbReference type="InterPro" id="IPR008969">
    <property type="entry name" value="CarboxyPept-like_regulatory"/>
</dbReference>
<reference evidence="14" key="1">
    <citation type="submission" date="2020-04" db="EMBL/GenBank/DDBJ databases">
        <title>Deep metagenomics examines the oral microbiome during advanced dental caries in children, revealing novel taxa and co-occurrences with host molecules.</title>
        <authorList>
            <person name="Baker J.L."/>
            <person name="Morton J.T."/>
            <person name="Dinis M."/>
            <person name="Alvarez R."/>
            <person name="Tran N.C."/>
            <person name="Knight R."/>
            <person name="Edlund A."/>
        </authorList>
    </citation>
    <scope>NUCLEOTIDE SEQUENCE</scope>
    <source>
        <strain evidence="14">JCVI_25_bin.9</strain>
    </source>
</reference>
<dbReference type="PROSITE" id="PS52016">
    <property type="entry name" value="TONB_DEPENDENT_REC_3"/>
    <property type="match status" value="1"/>
</dbReference>
<evidence type="ECO:0000256" key="12">
    <source>
        <dbReference type="SAM" id="SignalP"/>
    </source>
</evidence>
<evidence type="ECO:0000313" key="15">
    <source>
        <dbReference type="Proteomes" id="UP000757461"/>
    </source>
</evidence>
<name>A0A930HWY1_9BACT</name>